<sequence length="370" mass="41825">MAARHSASTQRSNVSELPPPSGSGVTTMANLAGGPPPTPRQRIHFYSPDEWEEFILEWATGLEEDYFQLVRIGGSNDKGADVAGFLTRHRFEGEWDCMQCKHYEQGLQPAEAYEEMFKMIRSVVEGYYTMPRRYLFLAPQGCGKSLKRLLSAPSQLRTGFLNKFSGSKPLGEGLDPTLLAKIRAVAETLDYSMFQNVEIHEILEIHKRTPYYWHRFGGPLPERPPVIKPPVELTADEARYIEHLMSVYTERYGVGSAGIAEILTHPQAFRHLSRQREAFFSAESLRAFARDSVRPGTFERLQDEVYHAVVETHERNFSDGMERLTSVLEKAAGLTLTSSALISVSDPLDKRGICHQLANVDRLKWCDVQC</sequence>
<feature type="region of interest" description="Disordered" evidence="1">
    <location>
        <begin position="1"/>
        <end position="38"/>
    </location>
</feature>
<dbReference type="EMBL" id="BMPI01000004">
    <property type="protein sequence ID" value="GGM11390.1"/>
    <property type="molecule type" value="Genomic_DNA"/>
</dbReference>
<name>A0A917T5Z4_9ACTN</name>
<evidence type="ECO:0000313" key="3">
    <source>
        <dbReference type="EMBL" id="GGM11390.1"/>
    </source>
</evidence>
<feature type="domain" description="ABC-three component systems C-terminal" evidence="2">
    <location>
        <begin position="237"/>
        <end position="365"/>
    </location>
</feature>
<reference evidence="3" key="2">
    <citation type="submission" date="2020-09" db="EMBL/GenBank/DDBJ databases">
        <authorList>
            <person name="Sun Q."/>
            <person name="Ohkuma M."/>
        </authorList>
    </citation>
    <scope>NUCLEOTIDE SEQUENCE</scope>
    <source>
        <strain evidence="3">JCM 19831</strain>
    </source>
</reference>
<gene>
    <name evidence="3" type="ORF">GCM10007977_010670</name>
</gene>
<proteinExistence type="predicted"/>
<protein>
    <recommendedName>
        <fullName evidence="2">ABC-three component systems C-terminal domain-containing protein</fullName>
    </recommendedName>
</protein>
<keyword evidence="4" id="KW-1185">Reference proteome</keyword>
<reference evidence="3" key="1">
    <citation type="journal article" date="2014" name="Int. J. Syst. Evol. Microbiol.">
        <title>Complete genome sequence of Corynebacterium casei LMG S-19264T (=DSM 44701T), isolated from a smear-ripened cheese.</title>
        <authorList>
            <consortium name="US DOE Joint Genome Institute (JGI-PGF)"/>
            <person name="Walter F."/>
            <person name="Albersmeier A."/>
            <person name="Kalinowski J."/>
            <person name="Ruckert C."/>
        </authorList>
    </citation>
    <scope>NUCLEOTIDE SEQUENCE</scope>
    <source>
        <strain evidence="3">JCM 19831</strain>
    </source>
</reference>
<accession>A0A917T5Z4</accession>
<dbReference type="Proteomes" id="UP000642070">
    <property type="component" value="Unassembled WGS sequence"/>
</dbReference>
<evidence type="ECO:0000313" key="4">
    <source>
        <dbReference type="Proteomes" id="UP000642070"/>
    </source>
</evidence>
<comment type="caution">
    <text evidence="3">The sequence shown here is derived from an EMBL/GenBank/DDBJ whole genome shotgun (WGS) entry which is preliminary data.</text>
</comment>
<feature type="compositionally biased region" description="Polar residues" evidence="1">
    <location>
        <begin position="1"/>
        <end position="15"/>
    </location>
</feature>
<organism evidence="3 4">
    <name type="scientific">Dactylosporangium sucinum</name>
    <dbReference type="NCBI Taxonomy" id="1424081"/>
    <lineage>
        <taxon>Bacteria</taxon>
        <taxon>Bacillati</taxon>
        <taxon>Actinomycetota</taxon>
        <taxon>Actinomycetes</taxon>
        <taxon>Micromonosporales</taxon>
        <taxon>Micromonosporaceae</taxon>
        <taxon>Dactylosporangium</taxon>
    </lineage>
</organism>
<evidence type="ECO:0000259" key="2">
    <source>
        <dbReference type="Pfam" id="PF20282"/>
    </source>
</evidence>
<dbReference type="InterPro" id="IPR046914">
    <property type="entry name" value="ABC-3C_CTD6"/>
</dbReference>
<evidence type="ECO:0000256" key="1">
    <source>
        <dbReference type="SAM" id="MobiDB-lite"/>
    </source>
</evidence>
<dbReference type="Pfam" id="PF20282">
    <property type="entry name" value="CTD6"/>
    <property type="match status" value="1"/>
</dbReference>
<dbReference type="AlphaFoldDB" id="A0A917T5Z4"/>